<evidence type="ECO:0000256" key="2">
    <source>
        <dbReference type="ARBA" id="ARBA00022737"/>
    </source>
</evidence>
<dbReference type="Pfam" id="PF13812">
    <property type="entry name" value="PPR_3"/>
    <property type="match status" value="1"/>
</dbReference>
<reference evidence="4 5" key="1">
    <citation type="journal article" date="2021" name="Nat. Plants">
        <title>The Taxus genome provides insights into paclitaxel biosynthesis.</title>
        <authorList>
            <person name="Xiong X."/>
            <person name="Gou J."/>
            <person name="Liao Q."/>
            <person name="Li Y."/>
            <person name="Zhou Q."/>
            <person name="Bi G."/>
            <person name="Li C."/>
            <person name="Du R."/>
            <person name="Wang X."/>
            <person name="Sun T."/>
            <person name="Guo L."/>
            <person name="Liang H."/>
            <person name="Lu P."/>
            <person name="Wu Y."/>
            <person name="Zhang Z."/>
            <person name="Ro D.K."/>
            <person name="Shang Y."/>
            <person name="Huang S."/>
            <person name="Yan J."/>
        </authorList>
    </citation>
    <scope>NUCLEOTIDE SEQUENCE [LARGE SCALE GENOMIC DNA]</scope>
    <source>
        <strain evidence="4">Ta-2019</strain>
    </source>
</reference>
<evidence type="ECO:0000313" key="4">
    <source>
        <dbReference type="EMBL" id="KAH9293374.1"/>
    </source>
</evidence>
<keyword evidence="2" id="KW-0677">Repeat</keyword>
<dbReference type="Gene3D" id="1.25.40.10">
    <property type="entry name" value="Tetratricopeptide repeat domain"/>
    <property type="match status" value="3"/>
</dbReference>
<dbReference type="Proteomes" id="UP000824469">
    <property type="component" value="Unassembled WGS sequence"/>
</dbReference>
<feature type="repeat" description="PPR" evidence="3">
    <location>
        <begin position="296"/>
        <end position="330"/>
    </location>
</feature>
<gene>
    <name evidence="4" type="ORF">KI387_041421</name>
</gene>
<dbReference type="OMA" id="TENAMVI"/>
<dbReference type="Pfam" id="PF13041">
    <property type="entry name" value="PPR_2"/>
    <property type="match status" value="2"/>
</dbReference>
<accession>A0AA38C9X4</accession>
<dbReference type="InterPro" id="IPR002885">
    <property type="entry name" value="PPR_rpt"/>
</dbReference>
<keyword evidence="5" id="KW-1185">Reference proteome</keyword>
<dbReference type="NCBIfam" id="TIGR00756">
    <property type="entry name" value="PPR"/>
    <property type="match status" value="4"/>
</dbReference>
<dbReference type="AlphaFoldDB" id="A0AA38C9X4"/>
<dbReference type="InterPro" id="IPR011990">
    <property type="entry name" value="TPR-like_helical_dom_sf"/>
</dbReference>
<organism evidence="4 5">
    <name type="scientific">Taxus chinensis</name>
    <name type="common">Chinese yew</name>
    <name type="synonym">Taxus wallichiana var. chinensis</name>
    <dbReference type="NCBI Taxonomy" id="29808"/>
    <lineage>
        <taxon>Eukaryota</taxon>
        <taxon>Viridiplantae</taxon>
        <taxon>Streptophyta</taxon>
        <taxon>Embryophyta</taxon>
        <taxon>Tracheophyta</taxon>
        <taxon>Spermatophyta</taxon>
        <taxon>Pinopsida</taxon>
        <taxon>Pinidae</taxon>
        <taxon>Conifers II</taxon>
        <taxon>Cupressales</taxon>
        <taxon>Taxaceae</taxon>
        <taxon>Taxus</taxon>
    </lineage>
</organism>
<name>A0AA38C9X4_TAXCH</name>
<evidence type="ECO:0000313" key="5">
    <source>
        <dbReference type="Proteomes" id="UP000824469"/>
    </source>
</evidence>
<dbReference type="PROSITE" id="PS51375">
    <property type="entry name" value="PPR"/>
    <property type="match status" value="3"/>
</dbReference>
<sequence length="429" mass="49039">MMVGVMNILRSSRNLITSIHSTGSFFIHLSPPLMSPLTLHNQFQLASLNPPFLLVFSCSIKSKTKSPQRKVHETHSNKKDLLGIAHMTSVGDHTPKESEFEKWTQNLQRGFQPEDVSKVLKHQTDPDLAFDIFRWASQQRRYKHTHLTYELMIQTLASASRFHTAGILIDEVLAGACDASESLFNTVVYVCIQAGWLGKAINVYRNMWKTSDCKPSLKTYNLLLSAIVNKENNNNSYISHMYMQNMQGLFKKMVNANISPDIFTLNVMIKGYAKSLHMNDALRIFHQIDLYGCTPNAHTFNYLIRGLCLQSRTINAMELYQEMISNGFTPSNMAYNSIVNSLSLTGDLQEAIRVLTEMVDKLGVPDFITYKTIVDRLCREGKEQEASKFLHEFRLKDRALDGISYRKLLHHLQSRSETLVCKHQKPLRD</sequence>
<comment type="caution">
    <text evidence="4">The sequence shown here is derived from an EMBL/GenBank/DDBJ whole genome shotgun (WGS) entry which is preliminary data.</text>
</comment>
<evidence type="ECO:0008006" key="6">
    <source>
        <dbReference type="Google" id="ProtNLM"/>
    </source>
</evidence>
<evidence type="ECO:0000256" key="3">
    <source>
        <dbReference type="PROSITE-ProRule" id="PRU00708"/>
    </source>
</evidence>
<proteinExistence type="inferred from homology"/>
<comment type="similarity">
    <text evidence="1">Belongs to the PPR family. P subfamily.</text>
</comment>
<dbReference type="PANTHER" id="PTHR47941">
    <property type="entry name" value="PENTATRICOPEPTIDE REPEAT-CONTAINING PROTEIN 3, MITOCHONDRIAL"/>
    <property type="match status" value="1"/>
</dbReference>
<evidence type="ECO:0000256" key="1">
    <source>
        <dbReference type="ARBA" id="ARBA00007626"/>
    </source>
</evidence>
<protein>
    <recommendedName>
        <fullName evidence="6">Pentatricopeptide repeat-containing protein</fullName>
    </recommendedName>
</protein>
<dbReference type="EMBL" id="JAHRHJ020001221">
    <property type="protein sequence ID" value="KAH9293374.1"/>
    <property type="molecule type" value="Genomic_DNA"/>
</dbReference>
<feature type="repeat" description="PPR" evidence="3">
    <location>
        <begin position="261"/>
        <end position="295"/>
    </location>
</feature>
<feature type="repeat" description="PPR" evidence="3">
    <location>
        <begin position="331"/>
        <end position="365"/>
    </location>
</feature>